<evidence type="ECO:0000313" key="1">
    <source>
        <dbReference type="EMBL" id="MBB5435587.1"/>
    </source>
</evidence>
<keyword evidence="2" id="KW-1185">Reference proteome</keyword>
<dbReference type="EMBL" id="JACHDB010000002">
    <property type="protein sequence ID" value="MBB5435587.1"/>
    <property type="molecule type" value="Genomic_DNA"/>
</dbReference>
<evidence type="ECO:0000313" key="2">
    <source>
        <dbReference type="Proteomes" id="UP000572635"/>
    </source>
</evidence>
<dbReference type="Proteomes" id="UP000572635">
    <property type="component" value="Unassembled WGS sequence"/>
</dbReference>
<protein>
    <recommendedName>
        <fullName evidence="3">SPOR domain-containing protein</fullName>
    </recommendedName>
</protein>
<proteinExistence type="predicted"/>
<reference evidence="1 2" key="1">
    <citation type="submission" date="2020-08" db="EMBL/GenBank/DDBJ databases">
        <title>Sequencing the genomes of 1000 actinobacteria strains.</title>
        <authorList>
            <person name="Klenk H.-P."/>
        </authorList>
    </citation>
    <scope>NUCLEOTIDE SEQUENCE [LARGE SCALE GENOMIC DNA]</scope>
    <source>
        <strain evidence="1 2">DSM 44551</strain>
    </source>
</reference>
<evidence type="ECO:0008006" key="3">
    <source>
        <dbReference type="Google" id="ProtNLM"/>
    </source>
</evidence>
<dbReference type="AlphaFoldDB" id="A0A7W8QS38"/>
<organism evidence="1 2">
    <name type="scientific">Nocardiopsis composta</name>
    <dbReference type="NCBI Taxonomy" id="157465"/>
    <lineage>
        <taxon>Bacteria</taxon>
        <taxon>Bacillati</taxon>
        <taxon>Actinomycetota</taxon>
        <taxon>Actinomycetes</taxon>
        <taxon>Streptosporangiales</taxon>
        <taxon>Nocardiopsidaceae</taxon>
        <taxon>Nocardiopsis</taxon>
    </lineage>
</organism>
<gene>
    <name evidence="1" type="ORF">HDA36_005735</name>
</gene>
<name>A0A7W8QS38_9ACTN</name>
<comment type="caution">
    <text evidence="1">The sequence shown here is derived from an EMBL/GenBank/DDBJ whole genome shotgun (WGS) entry which is preliminary data.</text>
</comment>
<sequence>MDLPDDQRWWYCLKHDAPEKGPGCPDKYRLGPYADEDSAVRALQTVAERNEAWDDGEDAENRDDW</sequence>
<accession>A0A7W8QS38</accession>